<dbReference type="InterPro" id="IPR036098">
    <property type="entry name" value="Thymidylate_synthase_ThyX_sf"/>
</dbReference>
<name>A0A4P8MVC8_9CAUD</name>
<gene>
    <name evidence="1" type="ORF">Barba1S_gp004</name>
</gene>
<dbReference type="EMBL" id="MK719702">
    <property type="protein sequence ID" value="QCQ57991.1"/>
    <property type="molecule type" value="Genomic_DNA"/>
</dbReference>
<sequence length="222" mass="25399">MKAELISVMGDDLMVANTARVSFQKESKEFTWRKDKPKGSDEGIIEYLARENHWTPFGHPQIQLRMKAPVPIRTQCFKHKQGFVENEESRRYIESKPELFIPDSFRLAPSGNKKQGSDGKHPANHVWLNMYEIICNQAISVYNDMIKAKVAPEQARLVLPQGVYVNWIWTGSLAAFARFYNLRIDSHAQKEIQDLALQVGDIIAPLFPVSWKALTGKNNDKT</sequence>
<dbReference type="GO" id="GO:0050797">
    <property type="term" value="F:thymidylate synthase (FAD) activity"/>
    <property type="evidence" value="ECO:0007669"/>
    <property type="project" value="InterPro"/>
</dbReference>
<dbReference type="Gene3D" id="3.30.1360.170">
    <property type="match status" value="1"/>
</dbReference>
<evidence type="ECO:0000313" key="2">
    <source>
        <dbReference type="Proteomes" id="UP000300052"/>
    </source>
</evidence>
<dbReference type="PANTHER" id="PTHR34934:SF1">
    <property type="entry name" value="FLAVIN-DEPENDENT THYMIDYLATE SYNTHASE"/>
    <property type="match status" value="1"/>
</dbReference>
<dbReference type="GO" id="GO:0006231">
    <property type="term" value="P:dTMP biosynthetic process"/>
    <property type="evidence" value="ECO:0007669"/>
    <property type="project" value="InterPro"/>
</dbReference>
<dbReference type="CDD" id="cd20175">
    <property type="entry name" value="ThyX"/>
    <property type="match status" value="1"/>
</dbReference>
<dbReference type="PROSITE" id="PS51331">
    <property type="entry name" value="THYX"/>
    <property type="match status" value="1"/>
</dbReference>
<dbReference type="GO" id="GO:0070402">
    <property type="term" value="F:NADPH binding"/>
    <property type="evidence" value="ECO:0007669"/>
    <property type="project" value="TreeGrafter"/>
</dbReference>
<dbReference type="GO" id="GO:0004799">
    <property type="term" value="F:thymidylate synthase activity"/>
    <property type="evidence" value="ECO:0007669"/>
    <property type="project" value="TreeGrafter"/>
</dbReference>
<reference evidence="1 2" key="1">
    <citation type="submission" date="2019-03" db="EMBL/GenBank/DDBJ databases">
        <title>Genomic and seasonal variations among aquatic phages infecting the Baltic Sea Gammaproteobacteria Rheinheimera sp. bal341.</title>
        <authorList>
            <person name="Nilsson E."/>
            <person name="Li K."/>
            <person name="Fridlund J."/>
            <person name="Sulcius S."/>
            <person name="Bunse C."/>
            <person name="Karlsson C.M.G."/>
            <person name="Lindh M."/>
            <person name="Lundin D."/>
            <person name="Pinhassi J."/>
            <person name="Holmfeldt K."/>
        </authorList>
    </citation>
    <scope>NUCLEOTIDE SEQUENCE [LARGE SCALE GENOMIC DNA]</scope>
</reference>
<dbReference type="Proteomes" id="UP000300052">
    <property type="component" value="Genome"/>
</dbReference>
<proteinExistence type="predicted"/>
<dbReference type="NCBIfam" id="TIGR02170">
    <property type="entry name" value="thyX"/>
    <property type="match status" value="1"/>
</dbReference>
<dbReference type="PANTHER" id="PTHR34934">
    <property type="entry name" value="FLAVIN-DEPENDENT THYMIDYLATE SYNTHASE"/>
    <property type="match status" value="1"/>
</dbReference>
<dbReference type="GO" id="GO:0050660">
    <property type="term" value="F:flavin adenine dinucleotide binding"/>
    <property type="evidence" value="ECO:0007669"/>
    <property type="project" value="InterPro"/>
</dbReference>
<protein>
    <submittedName>
        <fullName evidence="1">Thymidylate synthase</fullName>
    </submittedName>
</protein>
<dbReference type="SUPFAM" id="SSF69796">
    <property type="entry name" value="Thymidylate synthase-complementing protein Thy1"/>
    <property type="match status" value="1"/>
</dbReference>
<accession>A0A4P8MVC8</accession>
<organism evidence="1 2">
    <name type="scientific">Rheinheimera phage vB_RspM_Barba1S</name>
    <dbReference type="NCBI Taxonomy" id="2565660"/>
    <lineage>
        <taxon>Viruses</taxon>
        <taxon>Duplodnaviria</taxon>
        <taxon>Heunggongvirae</taxon>
        <taxon>Uroviricota</taxon>
        <taxon>Caudoviricetes</taxon>
        <taxon>Barbavirus</taxon>
        <taxon>Barbavirus barba18A</taxon>
    </lineage>
</organism>
<dbReference type="Pfam" id="PF02511">
    <property type="entry name" value="Thy1"/>
    <property type="match status" value="1"/>
</dbReference>
<evidence type="ECO:0000313" key="1">
    <source>
        <dbReference type="EMBL" id="QCQ57991.1"/>
    </source>
</evidence>
<dbReference type="InterPro" id="IPR003669">
    <property type="entry name" value="Thymidylate_synthase_ThyX"/>
</dbReference>